<feature type="region of interest" description="Disordered" evidence="1">
    <location>
        <begin position="1"/>
        <end position="20"/>
    </location>
</feature>
<dbReference type="Proteomes" id="UP000266841">
    <property type="component" value="Unassembled WGS sequence"/>
</dbReference>
<accession>K0RT43</accession>
<feature type="region of interest" description="Disordered" evidence="1">
    <location>
        <begin position="411"/>
        <end position="452"/>
    </location>
</feature>
<protein>
    <submittedName>
        <fullName evidence="2">Uncharacterized protein</fullName>
    </submittedName>
</protein>
<feature type="compositionally biased region" description="Polar residues" evidence="1">
    <location>
        <begin position="438"/>
        <end position="447"/>
    </location>
</feature>
<evidence type="ECO:0000256" key="1">
    <source>
        <dbReference type="SAM" id="MobiDB-lite"/>
    </source>
</evidence>
<sequence>MESIEQASSRPASSDPCSSVFDQAQGRIVLGKDVLHQSKSIRRHRQRRLVDQASDVSEEDDVNKTPTAAGYDGTDSSLEKDRASMSTELTAELTMMSAGSMPSDEGNNSVHVRGFPSTPDEQKSLSHEHYCGMRDFVEMGSSGDNSTPLISNQSFRTPPPSGTSSLQFKSLDSGQKSSHRVNLSSRPKPKLIARRATAPAVSPSRRTNLADEVVQEKAAHMREDLKRLEMQELAAEAERAAESGLERFVGSASKFGGQTPPHTPGYTDDDDSLSDDSFNAFSTPKRNAPRKDLLLSADFTPSKYFNRIEKIPITALRDFHEIVPPFSEMHSNICVHLKREGANLGAPPQLYNKQSLINSNECEEYVQDDTDAASHVASQAGSLSSFSTQFQASLRGILDYVRPTSPSANSIVDKGSAVSGLNNTPHVTRRPSDDTRSHFGTTATSRPITPVDFHGRVSPFAGSSNQSVSSAVNGKDSLLASSHNSISDQSKSNSIDEKKISFQNERAIYKSILRRIQQSPSPNRKCRDDQQECEEPSCAASLIMSPVTAAASPAPVTDFISKIQKQFTRAGPKNQDADTNKLDSQHFVSNFFYTSQSSSAANVTNIPPLKLDASVDASTKGFCAPGCGQSNSILPTCQSAAKAITFLFDLLGTKNPSSSQSQRSMSTDSENSEVQKVWLEKWERSKSSREHAIWMPPRLSSSFAVKPDLDLFYNCSPEAVSLGDRSPRQPGVCPEMDDIGGKLQCPDLV</sequence>
<feature type="region of interest" description="Disordered" evidence="1">
    <location>
        <begin position="137"/>
        <end position="211"/>
    </location>
</feature>
<name>K0RT43_THAOC</name>
<feature type="compositionally biased region" description="Polar residues" evidence="1">
    <location>
        <begin position="142"/>
        <end position="185"/>
    </location>
</feature>
<feature type="compositionally biased region" description="Low complexity" evidence="1">
    <location>
        <begin position="7"/>
        <end position="19"/>
    </location>
</feature>
<organism evidence="2 3">
    <name type="scientific">Thalassiosira oceanica</name>
    <name type="common">Marine diatom</name>
    <dbReference type="NCBI Taxonomy" id="159749"/>
    <lineage>
        <taxon>Eukaryota</taxon>
        <taxon>Sar</taxon>
        <taxon>Stramenopiles</taxon>
        <taxon>Ochrophyta</taxon>
        <taxon>Bacillariophyta</taxon>
        <taxon>Coscinodiscophyceae</taxon>
        <taxon>Thalassiosirophycidae</taxon>
        <taxon>Thalassiosirales</taxon>
        <taxon>Thalassiosiraceae</taxon>
        <taxon>Thalassiosira</taxon>
    </lineage>
</organism>
<dbReference type="AlphaFoldDB" id="K0RT43"/>
<evidence type="ECO:0000313" key="3">
    <source>
        <dbReference type="Proteomes" id="UP000266841"/>
    </source>
</evidence>
<comment type="caution">
    <text evidence="2">The sequence shown here is derived from an EMBL/GenBank/DDBJ whole genome shotgun (WGS) entry which is preliminary data.</text>
</comment>
<proteinExistence type="predicted"/>
<dbReference type="OMA" id="YSHEMED"/>
<feature type="region of interest" description="Disordered" evidence="1">
    <location>
        <begin position="251"/>
        <end position="285"/>
    </location>
</feature>
<keyword evidence="3" id="KW-1185">Reference proteome</keyword>
<evidence type="ECO:0000313" key="2">
    <source>
        <dbReference type="EMBL" id="EJK49832.1"/>
    </source>
</evidence>
<reference evidence="2 3" key="1">
    <citation type="journal article" date="2012" name="Genome Biol.">
        <title>Genome and low-iron response of an oceanic diatom adapted to chronic iron limitation.</title>
        <authorList>
            <person name="Lommer M."/>
            <person name="Specht M."/>
            <person name="Roy A.S."/>
            <person name="Kraemer L."/>
            <person name="Andreson R."/>
            <person name="Gutowska M.A."/>
            <person name="Wolf J."/>
            <person name="Bergner S.V."/>
            <person name="Schilhabel M.B."/>
            <person name="Klostermeier U.C."/>
            <person name="Beiko R.G."/>
            <person name="Rosenstiel P."/>
            <person name="Hippler M."/>
            <person name="Laroche J."/>
        </authorList>
    </citation>
    <scope>NUCLEOTIDE SEQUENCE [LARGE SCALE GENOMIC DNA]</scope>
    <source>
        <strain evidence="2 3">CCMP1005</strain>
    </source>
</reference>
<gene>
    <name evidence="2" type="ORF">THAOC_31255</name>
</gene>
<dbReference type="eggNOG" id="ENOG502TN2C">
    <property type="taxonomic scope" value="Eukaryota"/>
</dbReference>
<feature type="region of interest" description="Disordered" evidence="1">
    <location>
        <begin position="34"/>
        <end position="83"/>
    </location>
</feature>
<dbReference type="EMBL" id="AGNL01044403">
    <property type="protein sequence ID" value="EJK49832.1"/>
    <property type="molecule type" value="Genomic_DNA"/>
</dbReference>